<reference evidence="2 3" key="2">
    <citation type="submission" date="2018-02" db="EMBL/GenBank/DDBJ databases">
        <title>Subsurface microbial communities from deep shales in Ohio and West Virginia, USA.</title>
        <authorList>
            <person name="Wrighton K."/>
        </authorList>
    </citation>
    <scope>NUCLEOTIDE SEQUENCE [LARGE SCALE GENOMIC DNA]</scope>
    <source>
        <strain evidence="2 3">UTICA-S1B9</strain>
    </source>
</reference>
<evidence type="ECO:0000313" key="2">
    <source>
        <dbReference type="EMBL" id="PPK54353.1"/>
    </source>
</evidence>
<comment type="caution">
    <text evidence="2">The sequence shown here is derived from an EMBL/GenBank/DDBJ whole genome shotgun (WGS) entry which is preliminary data.</text>
</comment>
<dbReference type="OrthoDB" id="9790536at2"/>
<gene>
    <name evidence="2" type="ORF">B0H24_101513</name>
    <name evidence="1" type="ORF">BY455_11655</name>
</gene>
<evidence type="ECO:0000313" key="1">
    <source>
        <dbReference type="EMBL" id="PPK51097.1"/>
    </source>
</evidence>
<evidence type="ECO:0000313" key="4">
    <source>
        <dbReference type="Proteomes" id="UP000239648"/>
    </source>
</evidence>
<dbReference type="Proteomes" id="UP000239648">
    <property type="component" value="Unassembled WGS sequence"/>
</dbReference>
<dbReference type="PIRSF" id="PIRSF007313">
    <property type="entry name" value="PhnI"/>
    <property type="match status" value="1"/>
</dbReference>
<sequence>MGYVAIKGGEKAIDGAAEALEALRAGGPVSGSEPLSLNAIEHQLRLLTSRIMSEGGLYHPQLAALAIKQMQGDTLEAGFALRAYRSTKPRLLETPPQDTGNMRLIRRISSAFRDIPGGQMLGPTHDYALRLMRFELAEESPEPFRKMASTFLKNAPEESLPDSFPKVLDALRSERLLPPKAEHRNPAFDITRDPLIFPVSRSAALATMARAETGSMLAIAYSNMRGYGDIHPTVAELRVGYLPVMLPHPVTGELTEAGEVLMTECEVIAMYEPDDTESARGAAPEFTLGYGACFGHNETKAISMAILDRALQKGMRDGPENPSEDPEFVLMHIDGVDSMGFANHYKMPHYVTFQSDMDRLRSTREKYQARGETPQEETHES</sequence>
<dbReference type="GO" id="GO:0019634">
    <property type="term" value="P:organic phosphonate metabolic process"/>
    <property type="evidence" value="ECO:0007669"/>
    <property type="project" value="InterPro"/>
</dbReference>
<dbReference type="EMBL" id="PTIT01000016">
    <property type="protein sequence ID" value="PPK51097.1"/>
    <property type="molecule type" value="Genomic_DNA"/>
</dbReference>
<accession>A0A2S6G5I7</accession>
<dbReference type="InterPro" id="IPR008773">
    <property type="entry name" value="PhnI"/>
</dbReference>
<dbReference type="EMBL" id="PTIU01000015">
    <property type="protein sequence ID" value="PPK54353.1"/>
    <property type="molecule type" value="Genomic_DNA"/>
</dbReference>
<proteinExistence type="predicted"/>
<name>A0A2S6G5I7_9GAMM</name>
<keyword evidence="4" id="KW-1185">Reference proteome</keyword>
<evidence type="ECO:0000313" key="3">
    <source>
        <dbReference type="Proteomes" id="UP000239446"/>
    </source>
</evidence>
<dbReference type="Pfam" id="PF05861">
    <property type="entry name" value="PhnI"/>
    <property type="match status" value="1"/>
</dbReference>
<dbReference type="RefSeq" id="WP_104416403.1">
    <property type="nucleotide sequence ID" value="NZ_PTIT01000016.1"/>
</dbReference>
<reference evidence="1 4" key="1">
    <citation type="submission" date="2018-02" db="EMBL/GenBank/DDBJ databases">
        <title>Deep subsurface shale carbon reservoir microbial communities from Ohio and West Virginia, USA.</title>
        <authorList>
            <person name="Wrighton K."/>
        </authorList>
    </citation>
    <scope>NUCLEOTIDE SEQUENCE [LARGE SCALE GENOMIC DNA]</scope>
    <source>
        <strain evidence="1 4">UTICA-S1B6</strain>
    </source>
</reference>
<protein>
    <submittedName>
        <fullName evidence="2">Alpha-D-ribose 1-methylphosphonate 5-triphosphate synthase subunit PhnI</fullName>
    </submittedName>
</protein>
<dbReference type="AlphaFoldDB" id="A0A2S6G5I7"/>
<dbReference type="Proteomes" id="UP000239446">
    <property type="component" value="Unassembled WGS sequence"/>
</dbReference>
<organism evidence="2 3">
    <name type="scientific">Marinobacter persicus</name>
    <dbReference type="NCBI Taxonomy" id="930118"/>
    <lineage>
        <taxon>Bacteria</taxon>
        <taxon>Pseudomonadati</taxon>
        <taxon>Pseudomonadota</taxon>
        <taxon>Gammaproteobacteria</taxon>
        <taxon>Pseudomonadales</taxon>
        <taxon>Marinobacteraceae</taxon>
        <taxon>Marinobacter</taxon>
    </lineage>
</organism>